<proteinExistence type="predicted"/>
<dbReference type="Proteomes" id="UP000196320">
    <property type="component" value="Unassembled WGS sequence"/>
</dbReference>
<accession>A0A1R4J7B9</accession>
<organism evidence="1 2">
    <name type="scientific">Microbacterium esteraromaticum</name>
    <dbReference type="NCBI Taxonomy" id="57043"/>
    <lineage>
        <taxon>Bacteria</taxon>
        <taxon>Bacillati</taxon>
        <taxon>Actinomycetota</taxon>
        <taxon>Actinomycetes</taxon>
        <taxon>Micrococcales</taxon>
        <taxon>Microbacteriaceae</taxon>
        <taxon>Microbacterium</taxon>
    </lineage>
</organism>
<dbReference type="AlphaFoldDB" id="A0A1R4J7B9"/>
<evidence type="ECO:0000313" key="1">
    <source>
        <dbReference type="EMBL" id="SJN27869.1"/>
    </source>
</evidence>
<sequence>MKGSYTLHPRDLDLSDATVGERSGAFARPDLTTFCRLDELDLVVTGQRLEPARAVLACRVLTPDEWFRRCGAEGAARDTVIR</sequence>
<protein>
    <submittedName>
        <fullName evidence="1">Mobile element protein</fullName>
    </submittedName>
</protein>
<gene>
    <name evidence="1" type="ORF">FM104_05770</name>
</gene>
<reference evidence="1 2" key="1">
    <citation type="submission" date="2017-02" db="EMBL/GenBank/DDBJ databases">
        <authorList>
            <person name="Peterson S.W."/>
        </authorList>
    </citation>
    <scope>NUCLEOTIDE SEQUENCE [LARGE SCALE GENOMIC DNA]</scope>
    <source>
        <strain evidence="1 2">B Mb 05.01</strain>
    </source>
</reference>
<dbReference type="EMBL" id="FUKO01000019">
    <property type="protein sequence ID" value="SJN27869.1"/>
    <property type="molecule type" value="Genomic_DNA"/>
</dbReference>
<name>A0A1R4J7B9_9MICO</name>
<keyword evidence="2" id="KW-1185">Reference proteome</keyword>
<evidence type="ECO:0000313" key="2">
    <source>
        <dbReference type="Proteomes" id="UP000196320"/>
    </source>
</evidence>